<gene>
    <name evidence="1" type="primary">AUGUSTUS-3.0.2_33090</name>
    <name evidence="1" type="ORF">TcasGA2_TC033090</name>
</gene>
<evidence type="ECO:0000313" key="2">
    <source>
        <dbReference type="Proteomes" id="UP000007266"/>
    </source>
</evidence>
<dbReference type="EMBL" id="KQ971342">
    <property type="protein sequence ID" value="KYB27674.1"/>
    <property type="molecule type" value="Genomic_DNA"/>
</dbReference>
<sequence>MDCRVLLLWLSTNWIHGKNVQFEFHASLNCVKHFRKFRPDGHEPVN</sequence>
<keyword evidence="2" id="KW-1185">Reference proteome</keyword>
<reference evidence="1 2" key="2">
    <citation type="journal article" date="2010" name="Nucleic Acids Res.">
        <title>BeetleBase in 2010: revisions to provide comprehensive genomic information for Tribolium castaneum.</title>
        <authorList>
            <person name="Kim H.S."/>
            <person name="Murphy T."/>
            <person name="Xia J."/>
            <person name="Caragea D."/>
            <person name="Park Y."/>
            <person name="Beeman R.W."/>
            <person name="Lorenzen M.D."/>
            <person name="Butcher S."/>
            <person name="Manak J.R."/>
            <person name="Brown S.J."/>
        </authorList>
    </citation>
    <scope>GENOME REANNOTATION</scope>
    <source>
        <strain evidence="1 2">Georgia GA2</strain>
    </source>
</reference>
<accession>A0A139WIE5</accession>
<dbReference type="AlphaFoldDB" id="A0A139WIE5"/>
<reference evidence="1 2" key="1">
    <citation type="journal article" date="2008" name="Nature">
        <title>The genome of the model beetle and pest Tribolium castaneum.</title>
        <authorList>
            <consortium name="Tribolium Genome Sequencing Consortium"/>
            <person name="Richards S."/>
            <person name="Gibbs R.A."/>
            <person name="Weinstock G.M."/>
            <person name="Brown S.J."/>
            <person name="Denell R."/>
            <person name="Beeman R.W."/>
            <person name="Gibbs R."/>
            <person name="Beeman R.W."/>
            <person name="Brown S.J."/>
            <person name="Bucher G."/>
            <person name="Friedrich M."/>
            <person name="Grimmelikhuijzen C.J."/>
            <person name="Klingler M."/>
            <person name="Lorenzen M."/>
            <person name="Richards S."/>
            <person name="Roth S."/>
            <person name="Schroder R."/>
            <person name="Tautz D."/>
            <person name="Zdobnov E.M."/>
            <person name="Muzny D."/>
            <person name="Gibbs R.A."/>
            <person name="Weinstock G.M."/>
            <person name="Attaway T."/>
            <person name="Bell S."/>
            <person name="Buhay C.J."/>
            <person name="Chandrabose M.N."/>
            <person name="Chavez D."/>
            <person name="Clerk-Blankenburg K.P."/>
            <person name="Cree A."/>
            <person name="Dao M."/>
            <person name="Davis C."/>
            <person name="Chacko J."/>
            <person name="Dinh H."/>
            <person name="Dugan-Rocha S."/>
            <person name="Fowler G."/>
            <person name="Garner T.T."/>
            <person name="Garnes J."/>
            <person name="Gnirke A."/>
            <person name="Hawes A."/>
            <person name="Hernandez J."/>
            <person name="Hines S."/>
            <person name="Holder M."/>
            <person name="Hume J."/>
            <person name="Jhangiani S.N."/>
            <person name="Joshi V."/>
            <person name="Khan Z.M."/>
            <person name="Jackson L."/>
            <person name="Kovar C."/>
            <person name="Kowis A."/>
            <person name="Lee S."/>
            <person name="Lewis L.R."/>
            <person name="Margolis J."/>
            <person name="Morgan M."/>
            <person name="Nazareth L.V."/>
            <person name="Nguyen N."/>
            <person name="Okwuonu G."/>
            <person name="Parker D."/>
            <person name="Richards S."/>
            <person name="Ruiz S.J."/>
            <person name="Santibanez J."/>
            <person name="Savard J."/>
            <person name="Scherer S.E."/>
            <person name="Schneider B."/>
            <person name="Sodergren E."/>
            <person name="Tautz D."/>
            <person name="Vattahil S."/>
            <person name="Villasana D."/>
            <person name="White C.S."/>
            <person name="Wright R."/>
            <person name="Park Y."/>
            <person name="Beeman R.W."/>
            <person name="Lord J."/>
            <person name="Oppert B."/>
            <person name="Lorenzen M."/>
            <person name="Brown S."/>
            <person name="Wang L."/>
            <person name="Savard J."/>
            <person name="Tautz D."/>
            <person name="Richards S."/>
            <person name="Weinstock G."/>
            <person name="Gibbs R.A."/>
            <person name="Liu Y."/>
            <person name="Worley K."/>
            <person name="Weinstock G."/>
            <person name="Elsik C.G."/>
            <person name="Reese J.T."/>
            <person name="Elhaik E."/>
            <person name="Landan G."/>
            <person name="Graur D."/>
            <person name="Arensburger P."/>
            <person name="Atkinson P."/>
            <person name="Beeman R.W."/>
            <person name="Beidler J."/>
            <person name="Brown S.J."/>
            <person name="Demuth J.P."/>
            <person name="Drury D.W."/>
            <person name="Du Y.Z."/>
            <person name="Fujiwara H."/>
            <person name="Lorenzen M."/>
            <person name="Maselli V."/>
            <person name="Osanai M."/>
            <person name="Park Y."/>
            <person name="Robertson H.M."/>
            <person name="Tu Z."/>
            <person name="Wang J.J."/>
            <person name="Wang S."/>
            <person name="Richards S."/>
            <person name="Song H."/>
            <person name="Zhang L."/>
            <person name="Sodergren E."/>
            <person name="Werner D."/>
            <person name="Stanke M."/>
            <person name="Morgenstern B."/>
            <person name="Solovyev V."/>
            <person name="Kosarev P."/>
            <person name="Brown G."/>
            <person name="Chen H.C."/>
            <person name="Ermolaeva O."/>
            <person name="Hlavina W."/>
            <person name="Kapustin Y."/>
            <person name="Kiryutin B."/>
            <person name="Kitts P."/>
            <person name="Maglott D."/>
            <person name="Pruitt K."/>
            <person name="Sapojnikov V."/>
            <person name="Souvorov A."/>
            <person name="Mackey A.J."/>
            <person name="Waterhouse R.M."/>
            <person name="Wyder S."/>
            <person name="Zdobnov E.M."/>
            <person name="Zdobnov E.M."/>
            <person name="Wyder S."/>
            <person name="Kriventseva E.V."/>
            <person name="Kadowaki T."/>
            <person name="Bork P."/>
            <person name="Aranda M."/>
            <person name="Bao R."/>
            <person name="Beermann A."/>
            <person name="Berns N."/>
            <person name="Bolognesi R."/>
            <person name="Bonneton F."/>
            <person name="Bopp D."/>
            <person name="Brown S.J."/>
            <person name="Bucher G."/>
            <person name="Butts T."/>
            <person name="Chaumot A."/>
            <person name="Denell R.E."/>
            <person name="Ferrier D.E."/>
            <person name="Friedrich M."/>
            <person name="Gordon C.M."/>
            <person name="Jindra M."/>
            <person name="Klingler M."/>
            <person name="Lan Q."/>
            <person name="Lattorff H.M."/>
            <person name="Laudet V."/>
            <person name="von Levetsow C."/>
            <person name="Liu Z."/>
            <person name="Lutz R."/>
            <person name="Lynch J.A."/>
            <person name="da Fonseca R.N."/>
            <person name="Posnien N."/>
            <person name="Reuter R."/>
            <person name="Roth S."/>
            <person name="Savard J."/>
            <person name="Schinko J.B."/>
            <person name="Schmitt C."/>
            <person name="Schoppmeier M."/>
            <person name="Schroder R."/>
            <person name="Shippy T.D."/>
            <person name="Simonnet F."/>
            <person name="Marques-Souza H."/>
            <person name="Tautz D."/>
            <person name="Tomoyasu Y."/>
            <person name="Trauner J."/>
            <person name="Van der Zee M."/>
            <person name="Vervoort M."/>
            <person name="Wittkopp N."/>
            <person name="Wimmer E.A."/>
            <person name="Yang X."/>
            <person name="Jones A.K."/>
            <person name="Sattelle D.B."/>
            <person name="Ebert P.R."/>
            <person name="Nelson D."/>
            <person name="Scott J.G."/>
            <person name="Beeman R.W."/>
            <person name="Muthukrishnan S."/>
            <person name="Kramer K.J."/>
            <person name="Arakane Y."/>
            <person name="Beeman R.W."/>
            <person name="Zhu Q."/>
            <person name="Hogenkamp D."/>
            <person name="Dixit R."/>
            <person name="Oppert B."/>
            <person name="Jiang H."/>
            <person name="Zou Z."/>
            <person name="Marshall J."/>
            <person name="Elpidina E."/>
            <person name="Vinokurov K."/>
            <person name="Oppert C."/>
            <person name="Zou Z."/>
            <person name="Evans J."/>
            <person name="Lu Z."/>
            <person name="Zhao P."/>
            <person name="Sumathipala N."/>
            <person name="Altincicek B."/>
            <person name="Vilcinskas A."/>
            <person name="Williams M."/>
            <person name="Hultmark D."/>
            <person name="Hetru C."/>
            <person name="Jiang H."/>
            <person name="Grimmelikhuijzen C.J."/>
            <person name="Hauser F."/>
            <person name="Cazzamali G."/>
            <person name="Williamson M."/>
            <person name="Park Y."/>
            <person name="Li B."/>
            <person name="Tanaka Y."/>
            <person name="Predel R."/>
            <person name="Neupert S."/>
            <person name="Schachtner J."/>
            <person name="Verleyen P."/>
            <person name="Raible F."/>
            <person name="Bork P."/>
            <person name="Friedrich M."/>
            <person name="Walden K.K."/>
            <person name="Robertson H.M."/>
            <person name="Angeli S."/>
            <person name="Foret S."/>
            <person name="Bucher G."/>
            <person name="Schuetz S."/>
            <person name="Maleszka R."/>
            <person name="Wimmer E.A."/>
            <person name="Beeman R.W."/>
            <person name="Lorenzen M."/>
            <person name="Tomoyasu Y."/>
            <person name="Miller S.C."/>
            <person name="Grossmann D."/>
            <person name="Bucher G."/>
        </authorList>
    </citation>
    <scope>NUCLEOTIDE SEQUENCE [LARGE SCALE GENOMIC DNA]</scope>
    <source>
        <strain evidence="1 2">Georgia GA2</strain>
    </source>
</reference>
<evidence type="ECO:0000313" key="1">
    <source>
        <dbReference type="EMBL" id="KYB27674.1"/>
    </source>
</evidence>
<proteinExistence type="predicted"/>
<organism evidence="1 2">
    <name type="scientific">Tribolium castaneum</name>
    <name type="common">Red flour beetle</name>
    <dbReference type="NCBI Taxonomy" id="7070"/>
    <lineage>
        <taxon>Eukaryota</taxon>
        <taxon>Metazoa</taxon>
        <taxon>Ecdysozoa</taxon>
        <taxon>Arthropoda</taxon>
        <taxon>Hexapoda</taxon>
        <taxon>Insecta</taxon>
        <taxon>Pterygota</taxon>
        <taxon>Neoptera</taxon>
        <taxon>Endopterygota</taxon>
        <taxon>Coleoptera</taxon>
        <taxon>Polyphaga</taxon>
        <taxon>Cucujiformia</taxon>
        <taxon>Tenebrionidae</taxon>
        <taxon>Tenebrionidae incertae sedis</taxon>
        <taxon>Tribolium</taxon>
    </lineage>
</organism>
<protein>
    <submittedName>
        <fullName evidence="1">Uncharacterized protein</fullName>
    </submittedName>
</protein>
<dbReference type="Proteomes" id="UP000007266">
    <property type="component" value="Linkage group 5"/>
</dbReference>
<name>A0A139WIE5_TRICA</name>